<dbReference type="AlphaFoldDB" id="A0A9D5JTX4"/>
<proteinExistence type="predicted"/>
<name>A0A9D5JTX4_9BACT</name>
<accession>A0A9D5JTX4</accession>
<evidence type="ECO:0000313" key="2">
    <source>
        <dbReference type="EMBL" id="MBD3324025.1"/>
    </source>
</evidence>
<dbReference type="EMBL" id="WJJP01000175">
    <property type="protein sequence ID" value="MBD3324025.1"/>
    <property type="molecule type" value="Genomic_DNA"/>
</dbReference>
<sequence>MRIGLITTLSTNIGDDFIREGICAVLQEVFRGQDLEFFPVNKHQPLTVYPQWHPIHLAQYTGYLPRGKFRLRQFIERVAPKLKQSHFDSCEVIVQCGAPVLWHGCYRCEWAEPLWHEVIGRVCHRIPVLNLAAGACYPWTRQPTQLTDEQDRAYIQKLLAYCRVTTVRDELAQRLCKALGPEPFLIPCSAFLAAKKQTASMPDSGVVLINYMAGAGHFEWNQGIDASAWFRTVKTLIHHLSRRHKVAFLCHSEAEFQLAQELDFPLPRLWPKTPQEYFNVVSSAKAALCNRLHASVGLAGMGIPSISVCTDTRLLMVKELGLPYHFVQDVESEVLEHELEHLLTSRFREQERLLSLQDETWNRYIEVLTEVLL</sequence>
<feature type="domain" description="Polysaccharide pyruvyl transferase" evidence="1">
    <location>
        <begin position="12"/>
        <end position="308"/>
    </location>
</feature>
<evidence type="ECO:0000313" key="3">
    <source>
        <dbReference type="Proteomes" id="UP000649604"/>
    </source>
</evidence>
<gene>
    <name evidence="2" type="ORF">GF339_05535</name>
</gene>
<evidence type="ECO:0000259" key="1">
    <source>
        <dbReference type="Pfam" id="PF04230"/>
    </source>
</evidence>
<dbReference type="InterPro" id="IPR007345">
    <property type="entry name" value="Polysacch_pyruvyl_Trfase"/>
</dbReference>
<reference evidence="2" key="1">
    <citation type="submission" date="2019-11" db="EMBL/GenBank/DDBJ databases">
        <title>Microbial mats filling the niche in hypersaline microbial mats.</title>
        <authorList>
            <person name="Wong H.L."/>
            <person name="Macleod F.I."/>
            <person name="White R.A. III"/>
            <person name="Burns B.P."/>
        </authorList>
    </citation>
    <scope>NUCLEOTIDE SEQUENCE</scope>
    <source>
        <strain evidence="2">Rbin_158</strain>
    </source>
</reference>
<dbReference type="Proteomes" id="UP000649604">
    <property type="component" value="Unassembled WGS sequence"/>
</dbReference>
<protein>
    <recommendedName>
        <fullName evidence="1">Polysaccharide pyruvyl transferase domain-containing protein</fullName>
    </recommendedName>
</protein>
<dbReference type="Pfam" id="PF04230">
    <property type="entry name" value="PS_pyruv_trans"/>
    <property type="match status" value="1"/>
</dbReference>
<organism evidence="2 3">
    <name type="scientific">candidate division KSB3 bacterium</name>
    <dbReference type="NCBI Taxonomy" id="2044937"/>
    <lineage>
        <taxon>Bacteria</taxon>
        <taxon>candidate division KSB3</taxon>
    </lineage>
</organism>
<comment type="caution">
    <text evidence="2">The sequence shown here is derived from an EMBL/GenBank/DDBJ whole genome shotgun (WGS) entry which is preliminary data.</text>
</comment>